<comment type="caution">
    <text evidence="2">The sequence shown here is derived from an EMBL/GenBank/DDBJ whole genome shotgun (WGS) entry which is preliminary data.</text>
</comment>
<keyword evidence="1" id="KW-1133">Transmembrane helix</keyword>
<feature type="transmembrane region" description="Helical" evidence="1">
    <location>
        <begin position="90"/>
        <end position="107"/>
    </location>
</feature>
<dbReference type="RefSeq" id="WP_174681730.1">
    <property type="nucleotide sequence ID" value="NZ_JABUQZ010000001.1"/>
</dbReference>
<keyword evidence="3" id="KW-1185">Reference proteome</keyword>
<dbReference type="Proteomes" id="UP001016761">
    <property type="component" value="Unassembled WGS sequence"/>
</dbReference>
<dbReference type="EMBL" id="JABUQZ010000001">
    <property type="protein sequence ID" value="NUC73948.1"/>
    <property type="molecule type" value="Genomic_DNA"/>
</dbReference>
<keyword evidence="1" id="KW-0812">Transmembrane</keyword>
<evidence type="ECO:0000313" key="2">
    <source>
        <dbReference type="EMBL" id="NUC73948.1"/>
    </source>
</evidence>
<evidence type="ECO:0000256" key="1">
    <source>
        <dbReference type="SAM" id="Phobius"/>
    </source>
</evidence>
<reference evidence="2 3" key="1">
    <citation type="submission" date="2020-06" db="EMBL/GenBank/DDBJ databases">
        <title>Haloterrigena sp. nov., an extremely halophilic archaeon isolated from a saline sediment.</title>
        <authorList>
            <person name="Liu B.-B."/>
        </authorList>
    </citation>
    <scope>NUCLEOTIDE SEQUENCE [LARGE SCALE GENOMIC DNA]</scope>
    <source>
        <strain evidence="2 3">SYSU A558-1</strain>
    </source>
</reference>
<feature type="transmembrane region" description="Helical" evidence="1">
    <location>
        <begin position="57"/>
        <end position="78"/>
    </location>
</feature>
<evidence type="ECO:0000313" key="3">
    <source>
        <dbReference type="Proteomes" id="UP001016761"/>
    </source>
</evidence>
<protein>
    <recommendedName>
        <fullName evidence="4">PH domain-containing protein</fullName>
    </recommendedName>
</protein>
<accession>A0ABX2LEY7</accession>
<proteinExistence type="predicted"/>
<feature type="transmembrane region" description="Helical" evidence="1">
    <location>
        <begin position="21"/>
        <end position="45"/>
    </location>
</feature>
<name>A0ABX2LEY7_9EURY</name>
<keyword evidence="1" id="KW-0472">Membrane</keyword>
<feature type="transmembrane region" description="Helical" evidence="1">
    <location>
        <begin position="113"/>
        <end position="130"/>
    </location>
</feature>
<gene>
    <name evidence="2" type="ORF">HTZ84_16845</name>
</gene>
<organism evidence="2 3">
    <name type="scientific">Haloterrigena gelatinilytica</name>
    <dbReference type="NCBI Taxonomy" id="2741724"/>
    <lineage>
        <taxon>Archaea</taxon>
        <taxon>Methanobacteriati</taxon>
        <taxon>Methanobacteriota</taxon>
        <taxon>Stenosarchaea group</taxon>
        <taxon>Halobacteria</taxon>
        <taxon>Halobacteriales</taxon>
        <taxon>Natrialbaceae</taxon>
        <taxon>Haloterrigena</taxon>
    </lineage>
</organism>
<sequence>MTDTDSATASIAGGDTGGPDAIFRLAVSAYSGAVLAWLAATIGALTGRSPVGLGGTYATGFAVGVLVGLAAASVDLRLPSRLGRNWRRRLAIVLPVLPIVVVWLVPLETGVSAVSFWSVIVVFASGYALSQLAGNRYVNAVTPGEPEETWQWEPPGSVVVDLLLAGTWVLLGIGNVATRDPMQGLMSLLLAVGWVAACLVEGRWPFGPGRERCEIQFYETGLVKRRPYTKAFVPWRDVNHVRLREGELVIDRGLRDVRFDRDELEDPEAVLEAIDRRIASAVA</sequence>
<evidence type="ECO:0008006" key="4">
    <source>
        <dbReference type="Google" id="ProtNLM"/>
    </source>
</evidence>